<dbReference type="GO" id="GO:0004601">
    <property type="term" value="F:peroxidase activity"/>
    <property type="evidence" value="ECO:0007669"/>
    <property type="project" value="UniProtKB-KW"/>
</dbReference>
<dbReference type="OrthoDB" id="6510997at2759"/>
<keyword evidence="2" id="KW-0575">Peroxidase</keyword>
<keyword evidence="1" id="KW-0732">Signal</keyword>
<dbReference type="PANTHER" id="PTHR11475">
    <property type="entry name" value="OXIDASE/PEROXIDASE"/>
    <property type="match status" value="1"/>
</dbReference>
<dbReference type="Proteomes" id="UP000230750">
    <property type="component" value="Unassembled WGS sequence"/>
</dbReference>
<dbReference type="InterPro" id="IPR037120">
    <property type="entry name" value="Haem_peroxidase_sf_animal"/>
</dbReference>
<name>A0A2G8LJW5_STIJA</name>
<feature type="signal peptide" evidence="1">
    <location>
        <begin position="1"/>
        <end position="20"/>
    </location>
</feature>
<reference evidence="2 3" key="1">
    <citation type="journal article" date="2017" name="PLoS Biol.">
        <title>The sea cucumber genome provides insights into morphological evolution and visceral regeneration.</title>
        <authorList>
            <person name="Zhang X."/>
            <person name="Sun L."/>
            <person name="Yuan J."/>
            <person name="Sun Y."/>
            <person name="Gao Y."/>
            <person name="Zhang L."/>
            <person name="Li S."/>
            <person name="Dai H."/>
            <person name="Hamel J.F."/>
            <person name="Liu C."/>
            <person name="Yu Y."/>
            <person name="Liu S."/>
            <person name="Lin W."/>
            <person name="Guo K."/>
            <person name="Jin S."/>
            <person name="Xu P."/>
            <person name="Storey K.B."/>
            <person name="Huan P."/>
            <person name="Zhang T."/>
            <person name="Zhou Y."/>
            <person name="Zhang J."/>
            <person name="Lin C."/>
            <person name="Li X."/>
            <person name="Xing L."/>
            <person name="Huo D."/>
            <person name="Sun M."/>
            <person name="Wang L."/>
            <person name="Mercier A."/>
            <person name="Li F."/>
            <person name="Yang H."/>
            <person name="Xiang J."/>
        </authorList>
    </citation>
    <scope>NUCLEOTIDE SEQUENCE [LARGE SCALE GENOMIC DNA]</scope>
    <source>
        <strain evidence="2">Shaxun</strain>
        <tissue evidence="2">Muscle</tissue>
    </source>
</reference>
<keyword evidence="2" id="KW-0560">Oxidoreductase</keyword>
<evidence type="ECO:0000256" key="1">
    <source>
        <dbReference type="SAM" id="SignalP"/>
    </source>
</evidence>
<evidence type="ECO:0000313" key="2">
    <source>
        <dbReference type="EMBL" id="PIK60549.1"/>
    </source>
</evidence>
<dbReference type="Gene3D" id="1.10.640.10">
    <property type="entry name" value="Haem peroxidase domain superfamily, animal type"/>
    <property type="match status" value="1"/>
</dbReference>
<dbReference type="PANTHER" id="PTHR11475:SF143">
    <property type="entry name" value="PUTATIVE-RELATED"/>
    <property type="match status" value="1"/>
</dbReference>
<organism evidence="2 3">
    <name type="scientific">Stichopus japonicus</name>
    <name type="common">Sea cucumber</name>
    <dbReference type="NCBI Taxonomy" id="307972"/>
    <lineage>
        <taxon>Eukaryota</taxon>
        <taxon>Metazoa</taxon>
        <taxon>Echinodermata</taxon>
        <taxon>Eleutherozoa</taxon>
        <taxon>Echinozoa</taxon>
        <taxon>Holothuroidea</taxon>
        <taxon>Aspidochirotacea</taxon>
        <taxon>Aspidochirotida</taxon>
        <taxon>Stichopodidae</taxon>
        <taxon>Apostichopus</taxon>
    </lineage>
</organism>
<protein>
    <submittedName>
        <fullName evidence="2">Putative lactoperoxidase</fullName>
    </submittedName>
</protein>
<accession>A0A2G8LJW5</accession>
<dbReference type="GO" id="GO:0020037">
    <property type="term" value="F:heme binding"/>
    <property type="evidence" value="ECO:0007669"/>
    <property type="project" value="InterPro"/>
</dbReference>
<dbReference type="AlphaFoldDB" id="A0A2G8LJW5"/>
<dbReference type="GO" id="GO:0006979">
    <property type="term" value="P:response to oxidative stress"/>
    <property type="evidence" value="ECO:0007669"/>
    <property type="project" value="InterPro"/>
</dbReference>
<gene>
    <name evidence="2" type="ORF">BSL78_02485</name>
</gene>
<dbReference type="InterPro" id="IPR019791">
    <property type="entry name" value="Haem_peroxidase_animal"/>
</dbReference>
<evidence type="ECO:0000313" key="3">
    <source>
        <dbReference type="Proteomes" id="UP000230750"/>
    </source>
</evidence>
<proteinExistence type="predicted"/>
<dbReference type="Pfam" id="PF03098">
    <property type="entry name" value="An_peroxidase"/>
    <property type="match status" value="1"/>
</dbReference>
<dbReference type="EMBL" id="MRZV01000053">
    <property type="protein sequence ID" value="PIK60549.1"/>
    <property type="molecule type" value="Genomic_DNA"/>
</dbReference>
<comment type="caution">
    <text evidence="2">The sequence shown here is derived from an EMBL/GenBank/DDBJ whole genome shotgun (WGS) entry which is preliminary data.</text>
</comment>
<keyword evidence="3" id="KW-1185">Reference proteome</keyword>
<dbReference type="SUPFAM" id="SSF48113">
    <property type="entry name" value="Heme-dependent peroxidases"/>
    <property type="match status" value="1"/>
</dbReference>
<dbReference type="InterPro" id="IPR010255">
    <property type="entry name" value="Haem_peroxidase_sf"/>
</dbReference>
<dbReference type="PROSITE" id="PS50292">
    <property type="entry name" value="PEROXIDASE_3"/>
    <property type="match status" value="1"/>
</dbReference>
<feature type="chain" id="PRO_5013607345" evidence="1">
    <location>
        <begin position="21"/>
        <end position="199"/>
    </location>
</feature>
<dbReference type="STRING" id="307972.A0A2G8LJW5"/>
<sequence>MLSLFLQLMLLSSHFGIVTSECEDGTCKETRDMDLAEEENIADRYLRRSNELLAGFSKDLTEEKRQKRSEGSAENLGDEIRALEKLYVKDLDARNPIQKKSTPWYRNLDGSCNNLVHPAWGKASYPIRREFPADYDDNVSEFCLRRPGNPGPRNRLPTAREVVIAVTGSDLIFNPINPSQLVMHFGQFIDHDLVHVPVE</sequence>